<gene>
    <name evidence="6" type="ORF">DSTB1V02_LOCUS15297</name>
</gene>
<dbReference type="GO" id="GO:0016485">
    <property type="term" value="P:protein processing"/>
    <property type="evidence" value="ECO:0007669"/>
    <property type="project" value="TreeGrafter"/>
</dbReference>
<evidence type="ECO:0000256" key="5">
    <source>
        <dbReference type="ARBA" id="ARBA00022801"/>
    </source>
</evidence>
<dbReference type="PANTHER" id="PTHR30302">
    <property type="entry name" value="HYDROGENASE 1 MATURATION PROTEASE"/>
    <property type="match status" value="1"/>
</dbReference>
<evidence type="ECO:0000256" key="4">
    <source>
        <dbReference type="ARBA" id="ARBA00022750"/>
    </source>
</evidence>
<name>A0A7R9FUK4_9CRUS</name>
<sequence>MIKGHEVPAYLGAKKMSLHQTGFQEVLALAHLMGQAPKEIILIGCQPQDLSDYGGSLTDIVKAQIPHALDLAVACLRDWGVSLTPRQSLIEGTQVDALSMERYEAERPSAESACRIGRGETRWIDCRLVGDVYPQDWVLVLVDAAREIIDANRAQEINSVLD</sequence>
<evidence type="ECO:0000256" key="3">
    <source>
        <dbReference type="ARBA" id="ARBA00022670"/>
    </source>
</evidence>
<dbReference type="EMBL" id="CAJPEV010033472">
    <property type="protein sequence ID" value="CAG0909410.1"/>
    <property type="molecule type" value="Genomic_DNA"/>
</dbReference>
<dbReference type="InterPro" id="IPR001109">
    <property type="entry name" value="Hydrogenase_HupF/HypC"/>
</dbReference>
<dbReference type="EMBL" id="LR932990">
    <property type="protein sequence ID" value="CAD7255552.1"/>
    <property type="molecule type" value="Genomic_DNA"/>
</dbReference>
<feature type="non-terminal residue" evidence="6">
    <location>
        <position position="162"/>
    </location>
</feature>
<dbReference type="GO" id="GO:0004190">
    <property type="term" value="F:aspartic-type endopeptidase activity"/>
    <property type="evidence" value="ECO:0007669"/>
    <property type="project" value="UniProtKB-KW"/>
</dbReference>
<dbReference type="SUPFAM" id="SSF53163">
    <property type="entry name" value="HybD-like"/>
    <property type="match status" value="1"/>
</dbReference>
<keyword evidence="3" id="KW-0645">Protease</keyword>
<dbReference type="InterPro" id="IPR023430">
    <property type="entry name" value="Pept_HybD-like_dom_sf"/>
</dbReference>
<proteinExistence type="inferred from homology"/>
<comment type="similarity">
    <text evidence="1">Belongs to the HupF/HypC family.</text>
</comment>
<dbReference type="OrthoDB" id="10544537at2759"/>
<dbReference type="GO" id="GO:0008047">
    <property type="term" value="F:enzyme activator activity"/>
    <property type="evidence" value="ECO:0007669"/>
    <property type="project" value="InterPro"/>
</dbReference>
<evidence type="ECO:0008006" key="8">
    <source>
        <dbReference type="Google" id="ProtNLM"/>
    </source>
</evidence>
<reference evidence="6" key="1">
    <citation type="submission" date="2020-11" db="EMBL/GenBank/DDBJ databases">
        <authorList>
            <person name="Tran Van P."/>
        </authorList>
    </citation>
    <scope>NUCLEOTIDE SEQUENCE</scope>
</reference>
<evidence type="ECO:0000313" key="7">
    <source>
        <dbReference type="Proteomes" id="UP000677054"/>
    </source>
</evidence>
<keyword evidence="5" id="KW-0378">Hydrolase</keyword>
<dbReference type="AlphaFoldDB" id="A0A7R9FUK4"/>
<comment type="similarity">
    <text evidence="2">Belongs to the peptidase A31 family.</text>
</comment>
<protein>
    <recommendedName>
        <fullName evidence="8">Hydrogenase maturation protease</fullName>
    </recommendedName>
</protein>
<dbReference type="Gene3D" id="3.40.50.1450">
    <property type="entry name" value="HybD-like"/>
    <property type="match status" value="1"/>
</dbReference>
<keyword evidence="7" id="KW-1185">Reference proteome</keyword>
<dbReference type="Proteomes" id="UP000677054">
    <property type="component" value="Unassembled WGS sequence"/>
</dbReference>
<dbReference type="InterPro" id="IPR000671">
    <property type="entry name" value="Peptidase_A31"/>
</dbReference>
<dbReference type="Gene3D" id="2.30.30.140">
    <property type="match status" value="1"/>
</dbReference>
<dbReference type="Pfam" id="PF01750">
    <property type="entry name" value="HycI"/>
    <property type="match status" value="1"/>
</dbReference>
<organism evidence="6">
    <name type="scientific">Darwinula stevensoni</name>
    <dbReference type="NCBI Taxonomy" id="69355"/>
    <lineage>
        <taxon>Eukaryota</taxon>
        <taxon>Metazoa</taxon>
        <taxon>Ecdysozoa</taxon>
        <taxon>Arthropoda</taxon>
        <taxon>Crustacea</taxon>
        <taxon>Oligostraca</taxon>
        <taxon>Ostracoda</taxon>
        <taxon>Podocopa</taxon>
        <taxon>Podocopida</taxon>
        <taxon>Darwinulocopina</taxon>
        <taxon>Darwinuloidea</taxon>
        <taxon>Darwinulidae</taxon>
        <taxon>Darwinula</taxon>
    </lineage>
</organism>
<dbReference type="PANTHER" id="PTHR30302:SF1">
    <property type="entry name" value="HYDROGENASE 2 MATURATION PROTEASE"/>
    <property type="match status" value="1"/>
</dbReference>
<dbReference type="Pfam" id="PF01455">
    <property type="entry name" value="HupF_HypC"/>
    <property type="match status" value="1"/>
</dbReference>
<evidence type="ECO:0000256" key="2">
    <source>
        <dbReference type="ARBA" id="ARBA00006814"/>
    </source>
</evidence>
<dbReference type="SUPFAM" id="SSF159127">
    <property type="entry name" value="HupF/HypC-like"/>
    <property type="match status" value="1"/>
</dbReference>
<evidence type="ECO:0000313" key="6">
    <source>
        <dbReference type="EMBL" id="CAD7255552.1"/>
    </source>
</evidence>
<dbReference type="NCBIfam" id="TIGR00072">
    <property type="entry name" value="hydrog_prot"/>
    <property type="match status" value="1"/>
</dbReference>
<keyword evidence="4" id="KW-0064">Aspartyl protease</keyword>
<accession>A0A7R9FUK4</accession>
<evidence type="ECO:0000256" key="1">
    <source>
        <dbReference type="ARBA" id="ARBA00006018"/>
    </source>
</evidence>